<evidence type="ECO:0000256" key="1">
    <source>
        <dbReference type="SAM" id="MobiDB-lite"/>
    </source>
</evidence>
<feature type="transmembrane region" description="Helical" evidence="2">
    <location>
        <begin position="246"/>
        <end position="264"/>
    </location>
</feature>
<feature type="compositionally biased region" description="Acidic residues" evidence="1">
    <location>
        <begin position="193"/>
        <end position="207"/>
    </location>
</feature>
<sequence>MSGSLIIVLIIVVWLFVLAPLLLRGQRPIRKAGEAFDDTRVIHEGGSGDLPARRRPRLSAADVRPAESVEETGDYELVAADDVLLDDDRPARSFQGLFTRQGDTVEVVDGGLVRELEPAVEELAIVAQPAVDAAGESGNPVTEEWDEWDEDKTYAYDDSFTSPSDFLYPDTVGAEAPGSAAKNAGTVEGHADENEEVDDQMTDEELTGELSEEEIEFAEHRAGRGGWDPVADAEHSLTRYQRRQRTLIGLAAAVAVTAILAFVVGGWAWLLTGLAVVATVVYLGALRGQVRAEQALRARRIRQLRRARLGVRSAIDDELAIPRHLRRPGAVILERDDESPDFDFLPLTDGQPTEVRRRSSSYDGPYGRRVG</sequence>
<proteinExistence type="predicted"/>
<feature type="region of interest" description="Disordered" evidence="1">
    <location>
        <begin position="173"/>
        <end position="207"/>
    </location>
</feature>
<dbReference type="Proteomes" id="UP000031928">
    <property type="component" value="Chromosome"/>
</dbReference>
<evidence type="ECO:0000256" key="2">
    <source>
        <dbReference type="SAM" id="Phobius"/>
    </source>
</evidence>
<dbReference type="KEGG" id="cmq:B840_03470"/>
<gene>
    <name evidence="3" type="ORF">B840_03470</name>
</gene>
<dbReference type="OrthoDB" id="3696421at2"/>
<feature type="transmembrane region" description="Helical" evidence="2">
    <location>
        <begin position="270"/>
        <end position="290"/>
    </location>
</feature>
<keyword evidence="2" id="KW-0472">Membrane</keyword>
<dbReference type="NCBIfam" id="NF045516">
    <property type="entry name" value="GlpR"/>
    <property type="match status" value="1"/>
</dbReference>
<keyword evidence="2" id="KW-1133">Transmembrane helix</keyword>
<feature type="region of interest" description="Disordered" evidence="1">
    <location>
        <begin position="46"/>
        <end position="67"/>
    </location>
</feature>
<dbReference type="AlphaFoldDB" id="A0A0B6TUB7"/>
<dbReference type="InterPro" id="IPR053779">
    <property type="entry name" value="GlpR"/>
</dbReference>
<dbReference type="STRING" id="1224162.B840_03470"/>
<keyword evidence="4" id="KW-1185">Reference proteome</keyword>
<organism evidence="3 4">
    <name type="scientific">Corynebacterium marinum DSM 44953</name>
    <dbReference type="NCBI Taxonomy" id="1224162"/>
    <lineage>
        <taxon>Bacteria</taxon>
        <taxon>Bacillati</taxon>
        <taxon>Actinomycetota</taxon>
        <taxon>Actinomycetes</taxon>
        <taxon>Mycobacteriales</taxon>
        <taxon>Corynebacteriaceae</taxon>
        <taxon>Corynebacterium</taxon>
    </lineage>
</organism>
<name>A0A0B6TUB7_9CORY</name>
<reference evidence="3 4" key="1">
    <citation type="submission" date="2014-05" db="EMBL/GenBank/DDBJ databases">
        <title>Complete genome sequence of Corynebacterium marinum DSM 44953.</title>
        <authorList>
            <person name="Schaffert L."/>
            <person name="Albersmeier A."/>
            <person name="Kalinowski J."/>
            <person name="Ruckert C."/>
        </authorList>
    </citation>
    <scope>NUCLEOTIDE SEQUENCE [LARGE SCALE GENOMIC DNA]</scope>
    <source>
        <strain evidence="3 4">DSM 44953</strain>
    </source>
</reference>
<feature type="region of interest" description="Disordered" evidence="1">
    <location>
        <begin position="348"/>
        <end position="371"/>
    </location>
</feature>
<dbReference type="EMBL" id="CP007790">
    <property type="protein sequence ID" value="AJK68316.1"/>
    <property type="molecule type" value="Genomic_DNA"/>
</dbReference>
<feature type="transmembrane region" description="Helical" evidence="2">
    <location>
        <begin position="6"/>
        <end position="23"/>
    </location>
</feature>
<protein>
    <submittedName>
        <fullName evidence="3">Uncharacterized protein</fullName>
    </submittedName>
</protein>
<dbReference type="RefSeq" id="WP_042620979.1">
    <property type="nucleotide sequence ID" value="NZ_CP007790.1"/>
</dbReference>
<dbReference type="HOGENOM" id="CLU_037505_0_0_11"/>
<evidence type="ECO:0000313" key="3">
    <source>
        <dbReference type="EMBL" id="AJK68316.1"/>
    </source>
</evidence>
<keyword evidence="2" id="KW-0812">Transmembrane</keyword>
<accession>A0A0B6TUB7</accession>
<evidence type="ECO:0000313" key="4">
    <source>
        <dbReference type="Proteomes" id="UP000031928"/>
    </source>
</evidence>